<name>A0A3P7X4Y4_HELPZ</name>
<evidence type="ECO:0000313" key="4">
    <source>
        <dbReference type="WBParaSite" id="HPBE_0000440901-mRNA-1"/>
    </source>
</evidence>
<evidence type="ECO:0000256" key="1">
    <source>
        <dbReference type="SAM" id="MobiDB-lite"/>
    </source>
</evidence>
<reference evidence="4" key="2">
    <citation type="submission" date="2019-09" db="UniProtKB">
        <authorList>
            <consortium name="WormBaseParasite"/>
        </authorList>
    </citation>
    <scope>IDENTIFICATION</scope>
</reference>
<proteinExistence type="predicted"/>
<organism evidence="2">
    <name type="scientific">Heligmosomoides polygyrus</name>
    <name type="common">Parasitic roundworm</name>
    <dbReference type="NCBI Taxonomy" id="6339"/>
    <lineage>
        <taxon>Eukaryota</taxon>
        <taxon>Metazoa</taxon>
        <taxon>Ecdysozoa</taxon>
        <taxon>Nematoda</taxon>
        <taxon>Chromadorea</taxon>
        <taxon>Rhabditida</taxon>
        <taxon>Rhabditina</taxon>
        <taxon>Rhabditomorpha</taxon>
        <taxon>Strongyloidea</taxon>
        <taxon>Heligmosomidae</taxon>
        <taxon>Heligmosomoides</taxon>
    </lineage>
</organism>
<evidence type="ECO:0000313" key="3">
    <source>
        <dbReference type="Proteomes" id="UP000050761"/>
    </source>
</evidence>
<dbReference type="AlphaFoldDB" id="A0A3P7X4Y4"/>
<dbReference type="Proteomes" id="UP000050761">
    <property type="component" value="Unassembled WGS sequence"/>
</dbReference>
<feature type="region of interest" description="Disordered" evidence="1">
    <location>
        <begin position="123"/>
        <end position="263"/>
    </location>
</feature>
<reference evidence="2 3" key="1">
    <citation type="submission" date="2018-11" db="EMBL/GenBank/DDBJ databases">
        <authorList>
            <consortium name="Pathogen Informatics"/>
        </authorList>
    </citation>
    <scope>NUCLEOTIDE SEQUENCE [LARGE SCALE GENOMIC DNA]</scope>
</reference>
<evidence type="ECO:0000313" key="2">
    <source>
        <dbReference type="EMBL" id="VDO61159.1"/>
    </source>
</evidence>
<sequence>MVAVTAGILPTNNYPVGPIGPIVPPSGFVHPPPQPPRYSAVPVVPAPTNPFAGGVQFMRPVDGLVTQSRMQCRKCNCCALRGGGQVGGVGGGLPVAPSRPILPLPIRPFGRVCCECGSCEGKTGGGVPPPPPPPPVYPAPLPPPPPPAVQPPQVRYELRPPTYRPVYPSPPPQPNYPAVPTLPPPPPLPVTLPPPPPPLPGAPALPPPPPPVPVPPGPSAIPPPVPPPPPSTYPTPPPSPPSYAAAPPPLGGGGMAGPFPSPTPFATGGAPSLATQLGCVGGKWSACCRLDCTDQR</sequence>
<dbReference type="EMBL" id="UZAH01025312">
    <property type="protein sequence ID" value="VDO61159.1"/>
    <property type="molecule type" value="Genomic_DNA"/>
</dbReference>
<keyword evidence="3" id="KW-1185">Reference proteome</keyword>
<dbReference type="WBParaSite" id="HPBE_0000440901-mRNA-1">
    <property type="protein sequence ID" value="HPBE_0000440901-mRNA-1"/>
    <property type="gene ID" value="HPBE_0000440901"/>
</dbReference>
<protein>
    <submittedName>
        <fullName evidence="4">Leucine-rich repeat extensin-like protein 3</fullName>
    </submittedName>
</protein>
<accession>A0A3P7X4Y4</accession>
<feature type="compositionally biased region" description="Pro residues" evidence="1">
    <location>
        <begin position="127"/>
        <end position="150"/>
    </location>
</feature>
<gene>
    <name evidence="2" type="ORF">HPBE_LOCUS4410</name>
</gene>
<feature type="compositionally biased region" description="Pro residues" evidence="1">
    <location>
        <begin position="167"/>
        <end position="250"/>
    </location>
</feature>